<proteinExistence type="predicted"/>
<dbReference type="AlphaFoldDB" id="A0A486P0C5"/>
<accession>A0A486P0C5</accession>
<dbReference type="EMBL" id="CAAHCP010000005">
    <property type="protein sequence ID" value="VGL65966.1"/>
    <property type="molecule type" value="Genomic_DNA"/>
</dbReference>
<protein>
    <submittedName>
        <fullName evidence="1">Uncharacterized protein</fullName>
    </submittedName>
</protein>
<organism evidence="1">
    <name type="scientific">Klebsiella pneumoniae</name>
    <dbReference type="NCBI Taxonomy" id="573"/>
    <lineage>
        <taxon>Bacteria</taxon>
        <taxon>Pseudomonadati</taxon>
        <taxon>Pseudomonadota</taxon>
        <taxon>Gammaproteobacteria</taxon>
        <taxon>Enterobacterales</taxon>
        <taxon>Enterobacteriaceae</taxon>
        <taxon>Klebsiella/Raoultella group</taxon>
        <taxon>Klebsiella</taxon>
        <taxon>Klebsiella pneumoniae complex</taxon>
    </lineage>
</organism>
<evidence type="ECO:0000313" key="1">
    <source>
        <dbReference type="EMBL" id="VGL65966.1"/>
    </source>
</evidence>
<sequence length="37" mass="4133">MKMAEKKSIKKAYTGNTSLLNLDVMYGNIEMSLLPAQ</sequence>
<gene>
    <name evidence="1" type="ORF">SAMEA4873646_02797</name>
</gene>
<name>A0A486P0C5_KLEPN</name>
<reference evidence="1" key="1">
    <citation type="submission" date="2019-03" db="EMBL/GenBank/DDBJ databases">
        <authorList>
            <consortium name="Pathogen Informatics"/>
        </authorList>
    </citation>
    <scope>NUCLEOTIDE SEQUENCE</scope>
    <source>
        <strain evidence="1">5012STDY7626444</strain>
    </source>
</reference>